<dbReference type="EMBL" id="CP092423">
    <property type="protein sequence ID" value="ULP43295.1"/>
    <property type="molecule type" value="Genomic_DNA"/>
</dbReference>
<proteinExistence type="predicted"/>
<sequence length="46" mass="4963">MSKRLYLAACAAAALVITMVFAPVYAGHLVIALFILVVQEFLHTGE</sequence>
<evidence type="ECO:0000313" key="2">
    <source>
        <dbReference type="Proteomes" id="UP001055171"/>
    </source>
</evidence>
<dbReference type="RefSeq" id="WP_239722142.1">
    <property type="nucleotide sequence ID" value="NZ_CP092423.2"/>
</dbReference>
<dbReference type="Proteomes" id="UP001055171">
    <property type="component" value="Chromosome"/>
</dbReference>
<gene>
    <name evidence="1" type="ORF">MJO58_04735</name>
</gene>
<evidence type="ECO:0000313" key="1">
    <source>
        <dbReference type="EMBL" id="ULP43295.1"/>
    </source>
</evidence>
<keyword evidence="2" id="KW-1185">Reference proteome</keyword>
<name>A0ABY3UUT8_MYCLN</name>
<organism evidence="1 2">
    <name type="scientific">Mycobacterium lentiflavum</name>
    <dbReference type="NCBI Taxonomy" id="141349"/>
    <lineage>
        <taxon>Bacteria</taxon>
        <taxon>Bacillati</taxon>
        <taxon>Actinomycetota</taxon>
        <taxon>Actinomycetes</taxon>
        <taxon>Mycobacteriales</taxon>
        <taxon>Mycobacteriaceae</taxon>
        <taxon>Mycobacterium</taxon>
        <taxon>Mycobacterium simiae complex</taxon>
    </lineage>
</organism>
<protein>
    <submittedName>
        <fullName evidence="1">Uncharacterized protein</fullName>
    </submittedName>
</protein>
<reference evidence="1" key="1">
    <citation type="submission" date="2022-08" db="EMBL/GenBank/DDBJ databases">
        <title>Complete genome sequence of 14 non-tuberculosis mycobacteria type-strains.</title>
        <authorList>
            <person name="Igarashi Y."/>
            <person name="Osugi A."/>
            <person name="Mitarai S."/>
        </authorList>
    </citation>
    <scope>NUCLEOTIDE SEQUENCE</scope>
    <source>
        <strain evidence="1">ATCC 51985</strain>
    </source>
</reference>
<accession>A0ABY3UUT8</accession>